<evidence type="ECO:0000256" key="7">
    <source>
        <dbReference type="ARBA" id="ARBA00022559"/>
    </source>
</evidence>
<keyword evidence="14 21" id="KW-1015">Disulfide bond</keyword>
<keyword evidence="9 19" id="KW-0479">Metal-binding</keyword>
<evidence type="ECO:0000256" key="14">
    <source>
        <dbReference type="ARBA" id="ARBA00023157"/>
    </source>
</evidence>
<evidence type="ECO:0000256" key="3">
    <source>
        <dbReference type="ARBA" id="ARBA00002322"/>
    </source>
</evidence>
<evidence type="ECO:0000256" key="23">
    <source>
        <dbReference type="SAM" id="MobiDB-lite"/>
    </source>
</evidence>
<evidence type="ECO:0000256" key="17">
    <source>
        <dbReference type="PIRSR" id="PIRSR600823-1"/>
    </source>
</evidence>
<dbReference type="EMBL" id="PDCK01000042">
    <property type="protein sequence ID" value="PRQ40184.1"/>
    <property type="molecule type" value="Genomic_DNA"/>
</dbReference>
<keyword evidence="16" id="KW-0376">Hydrogen peroxide</keyword>
<feature type="site" description="Transition state stabilizer" evidence="20">
    <location>
        <position position="77"/>
    </location>
</feature>
<evidence type="ECO:0000256" key="8">
    <source>
        <dbReference type="ARBA" id="ARBA00022617"/>
    </source>
</evidence>
<dbReference type="OMA" id="HIFARRN"/>
<evidence type="ECO:0000313" key="27">
    <source>
        <dbReference type="Proteomes" id="UP000238479"/>
    </source>
</evidence>
<comment type="catalytic activity">
    <reaction evidence="1">
        <text>2 a phenolic donor + H2O2 = 2 a phenolic radical donor + 2 H2O</text>
        <dbReference type="Rhea" id="RHEA:56136"/>
        <dbReference type="ChEBI" id="CHEBI:15377"/>
        <dbReference type="ChEBI" id="CHEBI:16240"/>
        <dbReference type="ChEBI" id="CHEBI:139520"/>
        <dbReference type="ChEBI" id="CHEBI:139521"/>
        <dbReference type="EC" id="1.11.1.7"/>
    </reaction>
</comment>
<feature type="disulfide bond" evidence="21">
    <location>
        <begin position="83"/>
        <end position="88"/>
    </location>
</feature>
<dbReference type="FunFam" id="1.10.520.10:FF:000006">
    <property type="entry name" value="Peroxidase"/>
    <property type="match status" value="1"/>
</dbReference>
<comment type="subcellular location">
    <subcellularLocation>
        <location evidence="4">Secreted</location>
    </subcellularLocation>
</comment>
<dbReference type="GO" id="GO:0140825">
    <property type="term" value="F:lactoperoxidase activity"/>
    <property type="evidence" value="ECO:0007669"/>
    <property type="project" value="UniProtKB-EC"/>
</dbReference>
<evidence type="ECO:0000256" key="6">
    <source>
        <dbReference type="ARBA" id="ARBA00022525"/>
    </source>
</evidence>
<evidence type="ECO:0000256" key="13">
    <source>
        <dbReference type="ARBA" id="ARBA00023004"/>
    </source>
</evidence>
<feature type="binding site" evidence="19">
    <location>
        <position position="87"/>
    </location>
    <ligand>
        <name>Ca(2+)</name>
        <dbReference type="ChEBI" id="CHEBI:29108"/>
        <label>1</label>
    </ligand>
</feature>
<dbReference type="InterPro" id="IPR010255">
    <property type="entry name" value="Haem_peroxidase_sf"/>
</dbReference>
<feature type="binding site" evidence="19">
    <location>
        <position position="85"/>
    </location>
    <ligand>
        <name>Ca(2+)</name>
        <dbReference type="ChEBI" id="CHEBI:29108"/>
        <label>1</label>
    </ligand>
</feature>
<keyword evidence="8" id="KW-0349">Heme</keyword>
<feature type="compositionally biased region" description="Basic and acidic residues" evidence="23">
    <location>
        <begin position="163"/>
        <end position="173"/>
    </location>
</feature>
<feature type="chain" id="PRO_5015171948" description="peroxidase" evidence="24">
    <location>
        <begin position="26"/>
        <end position="213"/>
    </location>
</feature>
<proteinExistence type="inferred from homology"/>
<dbReference type="Gene3D" id="1.10.520.10">
    <property type="match status" value="1"/>
</dbReference>
<keyword evidence="10 24" id="KW-0732">Signal</keyword>
<evidence type="ECO:0000256" key="21">
    <source>
        <dbReference type="PIRSR" id="PIRSR600823-5"/>
    </source>
</evidence>
<feature type="active site" description="Proton acceptor" evidence="17">
    <location>
        <position position="81"/>
    </location>
</feature>
<keyword evidence="27" id="KW-1185">Reference proteome</keyword>
<feature type="domain" description="Plant heme peroxidase family profile" evidence="25">
    <location>
        <begin position="40"/>
        <end position="213"/>
    </location>
</feature>
<sequence length="213" mass="23307">MSRRLIAATILTFTLFTIVILPSAAQEPGEGPVKVDGGHGLHVGFYAKSCPNVEDIVADVVKRVQQNDPKLPPALIRLFFHDCFVKGCDASILLDTTASGSNLVEKTSTANGETLRGLEVIDEIKAELEKQCPQTVSCADILAYAAREAVVLAGLPRHNVPAGRRDSRTSRSDDADENLPTARTPLNDLIHIFARRNFTVEEMVVFYRQTIHV</sequence>
<keyword evidence="13" id="KW-0408">Iron</keyword>
<dbReference type="PROSITE" id="PS50873">
    <property type="entry name" value="PEROXIDASE_4"/>
    <property type="match status" value="1"/>
</dbReference>
<dbReference type="PRINTS" id="PR00461">
    <property type="entry name" value="PLPEROXIDASE"/>
</dbReference>
<evidence type="ECO:0000256" key="19">
    <source>
        <dbReference type="PIRSR" id="PIRSR600823-3"/>
    </source>
</evidence>
<feature type="binding site" evidence="19">
    <location>
        <position position="91"/>
    </location>
    <ligand>
        <name>Ca(2+)</name>
        <dbReference type="ChEBI" id="CHEBI:29108"/>
        <label>1</label>
    </ligand>
</feature>
<evidence type="ECO:0000256" key="11">
    <source>
        <dbReference type="ARBA" id="ARBA00022837"/>
    </source>
</evidence>
<evidence type="ECO:0000313" key="26">
    <source>
        <dbReference type="EMBL" id="PRQ40184.1"/>
    </source>
</evidence>
<feature type="binding site" evidence="19">
    <location>
        <position position="105"/>
    </location>
    <ligand>
        <name>Ca(2+)</name>
        <dbReference type="ChEBI" id="CHEBI:29108"/>
        <label>1</label>
    </ligand>
</feature>
<dbReference type="GO" id="GO:0042744">
    <property type="term" value="P:hydrogen peroxide catabolic process"/>
    <property type="evidence" value="ECO:0007669"/>
    <property type="project" value="UniProtKB-KW"/>
</dbReference>
<name>A0A2P6R167_ROSCH</name>
<comment type="function">
    <text evidence="3">Removal of H(2)O(2), oxidation of toxic reductants, biosynthesis and degradation of lignin, suberization, auxin catabolism, response to environmental stresses such as wounding, pathogen attack and oxidative stress. These functions might be dependent on each isozyme/isoform in each plant tissue.</text>
</comment>
<evidence type="ECO:0000256" key="24">
    <source>
        <dbReference type="SAM" id="SignalP"/>
    </source>
</evidence>
<feature type="region of interest" description="Disordered" evidence="23">
    <location>
        <begin position="161"/>
        <end position="180"/>
    </location>
</feature>
<evidence type="ECO:0000256" key="15">
    <source>
        <dbReference type="ARBA" id="ARBA00023180"/>
    </source>
</evidence>
<evidence type="ECO:0000259" key="25">
    <source>
        <dbReference type="PROSITE" id="PS50873"/>
    </source>
</evidence>
<evidence type="ECO:0000256" key="18">
    <source>
        <dbReference type="PIRSR" id="PIRSR600823-2"/>
    </source>
</evidence>
<feature type="binding site" evidence="19">
    <location>
        <position position="89"/>
    </location>
    <ligand>
        <name>Ca(2+)</name>
        <dbReference type="ChEBI" id="CHEBI:29108"/>
        <label>1</label>
    </ligand>
</feature>
<evidence type="ECO:0000256" key="4">
    <source>
        <dbReference type="ARBA" id="ARBA00004613"/>
    </source>
</evidence>
<keyword evidence="7 26" id="KW-0575">Peroxidase</keyword>
<reference evidence="26 27" key="1">
    <citation type="journal article" date="2018" name="Nat. Genet.">
        <title>The Rosa genome provides new insights in the design of modern roses.</title>
        <authorList>
            <person name="Bendahmane M."/>
        </authorList>
    </citation>
    <scope>NUCLEOTIDE SEQUENCE [LARGE SCALE GENOMIC DNA]</scope>
    <source>
        <strain evidence="27">cv. Old Blush</strain>
    </source>
</reference>
<evidence type="ECO:0000256" key="16">
    <source>
        <dbReference type="ARBA" id="ARBA00023324"/>
    </source>
</evidence>
<comment type="similarity">
    <text evidence="22">Belongs to the peroxidase family.</text>
</comment>
<evidence type="ECO:0000256" key="5">
    <source>
        <dbReference type="ARBA" id="ARBA00012313"/>
    </source>
</evidence>
<comment type="cofactor">
    <cofactor evidence="19">
        <name>Ca(2+)</name>
        <dbReference type="ChEBI" id="CHEBI:29108"/>
    </cofactor>
    <text evidence="19">Binds 2 calcium ions per subunit.</text>
</comment>
<comment type="caution">
    <text evidence="26">The sequence shown here is derived from an EMBL/GenBank/DDBJ whole genome shotgun (WGS) entry which is preliminary data.</text>
</comment>
<feature type="disulfide bond" evidence="21">
    <location>
        <begin position="50"/>
        <end position="132"/>
    </location>
</feature>
<dbReference type="Pfam" id="PF00141">
    <property type="entry name" value="peroxidase"/>
    <property type="match status" value="1"/>
</dbReference>
<dbReference type="Proteomes" id="UP000238479">
    <property type="component" value="Chromosome 4"/>
</dbReference>
<dbReference type="InterPro" id="IPR000823">
    <property type="entry name" value="Peroxidase_pln"/>
</dbReference>
<dbReference type="SUPFAM" id="SSF48113">
    <property type="entry name" value="Heme-dependent peroxidases"/>
    <property type="match status" value="1"/>
</dbReference>
<gene>
    <name evidence="26" type="ORF">RchiOBHm_Chr4g0433321</name>
</gene>
<organism evidence="26 27">
    <name type="scientific">Rosa chinensis</name>
    <name type="common">China rose</name>
    <dbReference type="NCBI Taxonomy" id="74649"/>
    <lineage>
        <taxon>Eukaryota</taxon>
        <taxon>Viridiplantae</taxon>
        <taxon>Streptophyta</taxon>
        <taxon>Embryophyta</taxon>
        <taxon>Tracheophyta</taxon>
        <taxon>Spermatophyta</taxon>
        <taxon>Magnoliopsida</taxon>
        <taxon>eudicotyledons</taxon>
        <taxon>Gunneridae</taxon>
        <taxon>Pentapetalae</taxon>
        <taxon>rosids</taxon>
        <taxon>fabids</taxon>
        <taxon>Rosales</taxon>
        <taxon>Rosaceae</taxon>
        <taxon>Rosoideae</taxon>
        <taxon>Rosoideae incertae sedis</taxon>
        <taxon>Rosa</taxon>
    </lineage>
</organism>
<keyword evidence="15" id="KW-0325">Glycoprotein</keyword>
<dbReference type="GO" id="GO:0046872">
    <property type="term" value="F:metal ion binding"/>
    <property type="evidence" value="ECO:0007669"/>
    <property type="project" value="UniProtKB-KW"/>
</dbReference>
<dbReference type="Gene3D" id="1.10.420.10">
    <property type="entry name" value="Peroxidase, domain 2"/>
    <property type="match status" value="1"/>
</dbReference>
<evidence type="ECO:0000256" key="2">
    <source>
        <dbReference type="ARBA" id="ARBA00001970"/>
    </source>
</evidence>
<evidence type="ECO:0000256" key="20">
    <source>
        <dbReference type="PIRSR" id="PIRSR600823-4"/>
    </source>
</evidence>
<dbReference type="Gramene" id="PRQ40184">
    <property type="protein sequence ID" value="PRQ40184"/>
    <property type="gene ID" value="RchiOBHm_Chr4g0433321"/>
</dbReference>
<dbReference type="STRING" id="74649.A0A2P6R167"/>
<dbReference type="AlphaFoldDB" id="A0A2P6R167"/>
<evidence type="ECO:0000256" key="1">
    <source>
        <dbReference type="ARBA" id="ARBA00000189"/>
    </source>
</evidence>
<dbReference type="PRINTS" id="PR00458">
    <property type="entry name" value="PEROXIDASE"/>
</dbReference>
<protein>
    <recommendedName>
        <fullName evidence="5">peroxidase</fullName>
        <ecNumber evidence="5">1.11.1.7</ecNumber>
    </recommendedName>
</protein>
<feature type="binding site" evidence="18">
    <location>
        <position position="180"/>
    </location>
    <ligand>
        <name>substrate</name>
    </ligand>
</feature>
<dbReference type="InterPro" id="IPR002016">
    <property type="entry name" value="Haem_peroxidase"/>
</dbReference>
<keyword evidence="6" id="KW-0964">Secreted</keyword>
<evidence type="ECO:0000256" key="9">
    <source>
        <dbReference type="ARBA" id="ARBA00022723"/>
    </source>
</evidence>
<dbReference type="EC" id="1.11.1.7" evidence="5"/>
<accession>A0A2P6R167</accession>
<dbReference type="PANTHER" id="PTHR31235">
    <property type="entry name" value="PEROXIDASE 25-RELATED"/>
    <property type="match status" value="1"/>
</dbReference>
<evidence type="ECO:0000256" key="10">
    <source>
        <dbReference type="ARBA" id="ARBA00022729"/>
    </source>
</evidence>
<dbReference type="GO" id="GO:0020037">
    <property type="term" value="F:heme binding"/>
    <property type="evidence" value="ECO:0007669"/>
    <property type="project" value="InterPro"/>
</dbReference>
<keyword evidence="11 19" id="KW-0106">Calcium</keyword>
<evidence type="ECO:0000256" key="12">
    <source>
        <dbReference type="ARBA" id="ARBA00023002"/>
    </source>
</evidence>
<dbReference type="GO" id="GO:0005576">
    <property type="term" value="C:extracellular region"/>
    <property type="evidence" value="ECO:0007669"/>
    <property type="project" value="UniProtKB-SubCell"/>
</dbReference>
<comment type="cofactor">
    <cofactor evidence="2">
        <name>heme b</name>
        <dbReference type="ChEBI" id="CHEBI:60344"/>
    </cofactor>
</comment>
<evidence type="ECO:0000256" key="22">
    <source>
        <dbReference type="RuleBase" id="RU004241"/>
    </source>
</evidence>
<feature type="binding site" evidence="19">
    <location>
        <position position="82"/>
    </location>
    <ligand>
        <name>Ca(2+)</name>
        <dbReference type="ChEBI" id="CHEBI:29108"/>
        <label>1</label>
    </ligand>
</feature>
<feature type="signal peptide" evidence="24">
    <location>
        <begin position="1"/>
        <end position="25"/>
    </location>
</feature>
<keyword evidence="12 26" id="KW-0560">Oxidoreductase</keyword>
<dbReference type="GO" id="GO:0006979">
    <property type="term" value="P:response to oxidative stress"/>
    <property type="evidence" value="ECO:0007669"/>
    <property type="project" value="InterPro"/>
</dbReference>